<dbReference type="Pfam" id="PF13426">
    <property type="entry name" value="PAS_9"/>
    <property type="match status" value="1"/>
</dbReference>
<dbReference type="GO" id="GO:0004888">
    <property type="term" value="F:transmembrane signaling receptor activity"/>
    <property type="evidence" value="ECO:0007669"/>
    <property type="project" value="InterPro"/>
</dbReference>
<accession>A0A939G0Q8</accession>
<evidence type="ECO:0000313" key="10">
    <source>
        <dbReference type="Proteomes" id="UP000664122"/>
    </source>
</evidence>
<dbReference type="EMBL" id="JAFMPP010000010">
    <property type="protein sequence ID" value="MBO0663448.1"/>
    <property type="molecule type" value="Genomic_DNA"/>
</dbReference>
<dbReference type="SMART" id="SM00086">
    <property type="entry name" value="PAC"/>
    <property type="match status" value="2"/>
</dbReference>
<sequence length="596" mass="63505">MFGMNGRSGSTSAAILDAIDKSLAMIEFKPDGTILSANKNFCTALGYDASEIIGKHHSIFVGAAEAGSAHYQEFWAKLRRGEFDARQYKRIGKGGREIWIEATYNPVFHGRKVVKIVKIATDITKTKSVATENAGKLDAISRSQAVIEFSTDGTILTANENFCKALGYRLDEIQGRKHAMFVDPAYTKSSAYERFWATLGRGEFVSDEFTRISKNGQKVYIQATYNPIFDMDGKVTKVVKFATDVSGRVRAVNTIAEGLGRLAEGNVAQTLDEPFTADLDKLRLDFNASVGVLRETLSAVGDAASAITAATEEIRVASDDLARRTEQQAASVEQTSAAIGELTETVRDSADRAEKAGSLVARTKTNAESSGTVVSRAVAAMSEIEASSNQISRIIGVIDEIAFQTNLLALNAGVEAARAGEAGKGFAVVAQEVRALAQRSAEAAKEIKGLIQKSTSQVDKGVELVGETGAALQTIVAEVSDIDANVRAIVEASRNQATGLAEINKAVASIDDGTQQNATMVEEATAACHNLAGQTKDLDALLAKFSTGRKRVSSTNNNAKSRAKAAASARELQTSVKTAFASNGSAALKQDTWEEF</sequence>
<reference evidence="9" key="1">
    <citation type="submission" date="2021-03" db="EMBL/GenBank/DDBJ databases">
        <title>Whole genome sequence of Jiella sp. CQZ9-1.</title>
        <authorList>
            <person name="Tuo L."/>
        </authorList>
    </citation>
    <scope>NUCLEOTIDE SEQUENCE</scope>
    <source>
        <strain evidence="9">CQZ9-1</strain>
    </source>
</reference>
<dbReference type="PROSITE" id="PS50885">
    <property type="entry name" value="HAMP"/>
    <property type="match status" value="1"/>
</dbReference>
<feature type="domain" description="HAMP" evidence="8">
    <location>
        <begin position="246"/>
        <end position="298"/>
    </location>
</feature>
<dbReference type="Gene3D" id="1.10.287.950">
    <property type="entry name" value="Methyl-accepting chemotaxis protein"/>
    <property type="match status" value="1"/>
</dbReference>
<dbReference type="InterPro" id="IPR004090">
    <property type="entry name" value="Chemotax_Me-accpt_rcpt"/>
</dbReference>
<proteinExistence type="inferred from homology"/>
<dbReference type="CDD" id="cd00130">
    <property type="entry name" value="PAS"/>
    <property type="match status" value="2"/>
</dbReference>
<dbReference type="SMART" id="SM00283">
    <property type="entry name" value="MA"/>
    <property type="match status" value="1"/>
</dbReference>
<keyword evidence="10" id="KW-1185">Reference proteome</keyword>
<dbReference type="SMART" id="SM00091">
    <property type="entry name" value="PAS"/>
    <property type="match status" value="2"/>
</dbReference>
<dbReference type="InterPro" id="IPR001610">
    <property type="entry name" value="PAC"/>
</dbReference>
<dbReference type="PROSITE" id="PS50112">
    <property type="entry name" value="PAS"/>
    <property type="match status" value="2"/>
</dbReference>
<dbReference type="InterPro" id="IPR035965">
    <property type="entry name" value="PAS-like_dom_sf"/>
</dbReference>
<dbReference type="FunFam" id="1.10.287.950:FF:000001">
    <property type="entry name" value="Methyl-accepting chemotaxis sensory transducer"/>
    <property type="match status" value="1"/>
</dbReference>
<dbReference type="GO" id="GO:0006935">
    <property type="term" value="P:chemotaxis"/>
    <property type="evidence" value="ECO:0007669"/>
    <property type="project" value="UniProtKB-KW"/>
</dbReference>
<dbReference type="PROSITE" id="PS50111">
    <property type="entry name" value="CHEMOTAXIS_TRANSDUC_2"/>
    <property type="match status" value="1"/>
</dbReference>
<dbReference type="AlphaFoldDB" id="A0A939G0Q8"/>
<evidence type="ECO:0000256" key="1">
    <source>
        <dbReference type="ARBA" id="ARBA00004370"/>
    </source>
</evidence>
<name>A0A939G0Q8_9HYPH</name>
<dbReference type="PROSITE" id="PS50113">
    <property type="entry name" value="PAC"/>
    <property type="match status" value="1"/>
</dbReference>
<dbReference type="PANTHER" id="PTHR43531">
    <property type="entry name" value="PROTEIN ICFG"/>
    <property type="match status" value="1"/>
</dbReference>
<dbReference type="GO" id="GO:0016020">
    <property type="term" value="C:membrane"/>
    <property type="evidence" value="ECO:0007669"/>
    <property type="project" value="UniProtKB-SubCell"/>
</dbReference>
<dbReference type="InterPro" id="IPR004089">
    <property type="entry name" value="MCPsignal_dom"/>
</dbReference>
<protein>
    <submittedName>
        <fullName evidence="9">PAS domain-containing methyl-accepting chemotaxis protein</fullName>
    </submittedName>
</protein>
<dbReference type="Pfam" id="PF08447">
    <property type="entry name" value="PAS_3"/>
    <property type="match status" value="1"/>
</dbReference>
<evidence type="ECO:0000259" key="6">
    <source>
        <dbReference type="PROSITE" id="PS50112"/>
    </source>
</evidence>
<dbReference type="Pfam" id="PF00015">
    <property type="entry name" value="MCPsignal"/>
    <property type="match status" value="1"/>
</dbReference>
<dbReference type="Proteomes" id="UP000664122">
    <property type="component" value="Unassembled WGS sequence"/>
</dbReference>
<dbReference type="SUPFAM" id="SSF55785">
    <property type="entry name" value="PYP-like sensor domain (PAS domain)"/>
    <property type="match status" value="2"/>
</dbReference>
<feature type="domain" description="PAS" evidence="6">
    <location>
        <begin position="31"/>
        <end position="55"/>
    </location>
</feature>
<dbReference type="PANTHER" id="PTHR43531:SF11">
    <property type="entry name" value="METHYL-ACCEPTING CHEMOTAXIS PROTEIN 3"/>
    <property type="match status" value="1"/>
</dbReference>
<dbReference type="GO" id="GO:0007165">
    <property type="term" value="P:signal transduction"/>
    <property type="evidence" value="ECO:0007669"/>
    <property type="project" value="UniProtKB-KW"/>
</dbReference>
<dbReference type="InterPro" id="IPR013655">
    <property type="entry name" value="PAS_fold_3"/>
</dbReference>
<dbReference type="InterPro" id="IPR000700">
    <property type="entry name" value="PAS-assoc_C"/>
</dbReference>
<feature type="domain" description="Methyl-accepting transducer" evidence="5">
    <location>
        <begin position="303"/>
        <end position="532"/>
    </location>
</feature>
<dbReference type="InterPro" id="IPR051310">
    <property type="entry name" value="MCP_chemotaxis"/>
</dbReference>
<feature type="domain" description="PAS" evidence="6">
    <location>
        <begin position="146"/>
        <end position="184"/>
    </location>
</feature>
<feature type="domain" description="PAC" evidence="7">
    <location>
        <begin position="205"/>
        <end position="257"/>
    </location>
</feature>
<dbReference type="NCBIfam" id="TIGR00229">
    <property type="entry name" value="sensory_box"/>
    <property type="match status" value="2"/>
</dbReference>
<evidence type="ECO:0000259" key="5">
    <source>
        <dbReference type="PROSITE" id="PS50111"/>
    </source>
</evidence>
<dbReference type="CDD" id="cd11386">
    <property type="entry name" value="MCP_signal"/>
    <property type="match status" value="1"/>
</dbReference>
<dbReference type="PRINTS" id="PR00260">
    <property type="entry name" value="CHEMTRNSDUCR"/>
</dbReference>
<dbReference type="InterPro" id="IPR003660">
    <property type="entry name" value="HAMP_dom"/>
</dbReference>
<evidence type="ECO:0000259" key="7">
    <source>
        <dbReference type="PROSITE" id="PS50113"/>
    </source>
</evidence>
<evidence type="ECO:0000256" key="3">
    <source>
        <dbReference type="ARBA" id="ARBA00029447"/>
    </source>
</evidence>
<dbReference type="Gene3D" id="3.30.450.20">
    <property type="entry name" value="PAS domain"/>
    <property type="match status" value="2"/>
</dbReference>
<comment type="subcellular location">
    <subcellularLocation>
        <location evidence="1">Membrane</location>
    </subcellularLocation>
</comment>
<evidence type="ECO:0000259" key="8">
    <source>
        <dbReference type="PROSITE" id="PS50885"/>
    </source>
</evidence>
<evidence type="ECO:0000313" key="9">
    <source>
        <dbReference type="EMBL" id="MBO0663448.1"/>
    </source>
</evidence>
<evidence type="ECO:0000256" key="4">
    <source>
        <dbReference type="PROSITE-ProRule" id="PRU00284"/>
    </source>
</evidence>
<organism evidence="9 10">
    <name type="scientific">Jiella flava</name>
    <dbReference type="NCBI Taxonomy" id="2816857"/>
    <lineage>
        <taxon>Bacteria</taxon>
        <taxon>Pseudomonadati</taxon>
        <taxon>Pseudomonadota</taxon>
        <taxon>Alphaproteobacteria</taxon>
        <taxon>Hyphomicrobiales</taxon>
        <taxon>Aurantimonadaceae</taxon>
        <taxon>Jiella</taxon>
    </lineage>
</organism>
<dbReference type="SUPFAM" id="SSF58104">
    <property type="entry name" value="Methyl-accepting chemotaxis protein (MCP) signaling domain"/>
    <property type="match status" value="1"/>
</dbReference>
<keyword evidence="2" id="KW-0145">Chemotaxis</keyword>
<dbReference type="InterPro" id="IPR000014">
    <property type="entry name" value="PAS"/>
</dbReference>
<gene>
    <name evidence="9" type="ORF">J1C48_12740</name>
</gene>
<keyword evidence="4" id="KW-0807">Transducer</keyword>
<comment type="caution">
    <text evidence="9">The sequence shown here is derived from an EMBL/GenBank/DDBJ whole genome shotgun (WGS) entry which is preliminary data.</text>
</comment>
<comment type="similarity">
    <text evidence="3">Belongs to the methyl-accepting chemotaxis (MCP) protein family.</text>
</comment>
<evidence type="ECO:0000256" key="2">
    <source>
        <dbReference type="ARBA" id="ARBA00022500"/>
    </source>
</evidence>